<reference evidence="3" key="1">
    <citation type="submission" date="2015-07" db="EMBL/GenBank/DDBJ databases">
        <title>Lactobacillus ginsenosidimutans/EMML 3141/ whole genome sequencing.</title>
        <authorList>
            <person name="Kim M.K."/>
            <person name="Im W.-T."/>
            <person name="Srinivasan S."/>
            <person name="Lee J.-J."/>
        </authorList>
    </citation>
    <scope>NUCLEOTIDE SEQUENCE [LARGE SCALE GENOMIC DNA]</scope>
    <source>
        <strain evidence="3">EMML 3041</strain>
    </source>
</reference>
<dbReference type="AlphaFoldDB" id="A0A0H4QGT3"/>
<dbReference type="KEGG" id="lgn:ABM34_08800"/>
<dbReference type="EMBL" id="CP012034">
    <property type="protein sequence ID" value="AKP67619.1"/>
    <property type="molecule type" value="Genomic_DNA"/>
</dbReference>
<keyword evidence="1" id="KW-1133">Transmembrane helix</keyword>
<keyword evidence="3" id="KW-1185">Reference proteome</keyword>
<evidence type="ECO:0000313" key="3">
    <source>
        <dbReference type="Proteomes" id="UP000036106"/>
    </source>
</evidence>
<sequence length="136" mass="16234">MYYARNGQWYPYKEDAQDYYMRHWYGFIMLLFISMFKLAWNNIKSFIHIFSAWIGNEKIEGVTKIELIQLILSWVVTLFFIIGILVTSGQSFTISDFIHNDYSQLIEPVLVIKFGICNAISYWLMKLYMMFTHPAK</sequence>
<dbReference type="Proteomes" id="UP000036106">
    <property type="component" value="Chromosome"/>
</dbReference>
<organism evidence="2 3">
    <name type="scientific">Companilactobacillus ginsenosidimutans</name>
    <dbReference type="NCBI Taxonomy" id="1007676"/>
    <lineage>
        <taxon>Bacteria</taxon>
        <taxon>Bacillati</taxon>
        <taxon>Bacillota</taxon>
        <taxon>Bacilli</taxon>
        <taxon>Lactobacillales</taxon>
        <taxon>Lactobacillaceae</taxon>
        <taxon>Companilactobacillus</taxon>
    </lineage>
</organism>
<dbReference type="STRING" id="1007676.ABM34_08800"/>
<keyword evidence="1" id="KW-0812">Transmembrane</keyword>
<proteinExistence type="predicted"/>
<feature type="transmembrane region" description="Helical" evidence="1">
    <location>
        <begin position="67"/>
        <end position="86"/>
    </location>
</feature>
<name>A0A0H4QGT3_9LACO</name>
<evidence type="ECO:0000256" key="1">
    <source>
        <dbReference type="SAM" id="Phobius"/>
    </source>
</evidence>
<dbReference type="PATRIC" id="fig|1007676.4.peg.1785"/>
<protein>
    <submittedName>
        <fullName evidence="2">Uncharacterized protein</fullName>
    </submittedName>
</protein>
<feature type="transmembrane region" description="Helical" evidence="1">
    <location>
        <begin position="106"/>
        <end position="125"/>
    </location>
</feature>
<gene>
    <name evidence="2" type="ORF">ABM34_08800</name>
</gene>
<evidence type="ECO:0000313" key="2">
    <source>
        <dbReference type="EMBL" id="AKP67619.1"/>
    </source>
</evidence>
<keyword evidence="1" id="KW-0472">Membrane</keyword>
<accession>A0A0H4QGT3</accession>
<feature type="transmembrane region" description="Helical" evidence="1">
    <location>
        <begin position="20"/>
        <end position="40"/>
    </location>
</feature>
<dbReference type="RefSeq" id="WP_048705080.1">
    <property type="nucleotide sequence ID" value="NZ_CP012034.1"/>
</dbReference>